<dbReference type="HOGENOM" id="CLU_189455_0_0_1"/>
<name>A0A0E0LR73_ORYPU</name>
<evidence type="ECO:0000313" key="3">
    <source>
        <dbReference type="Proteomes" id="UP000026962"/>
    </source>
</evidence>
<evidence type="ECO:0000313" key="2">
    <source>
        <dbReference type="EnsemblPlants" id="OPUNC08G02690.1"/>
    </source>
</evidence>
<feature type="region of interest" description="Disordered" evidence="1">
    <location>
        <begin position="68"/>
        <end position="89"/>
    </location>
</feature>
<dbReference type="EnsemblPlants" id="OPUNC08G02690.1">
    <property type="protein sequence ID" value="OPUNC08G02690.1"/>
    <property type="gene ID" value="OPUNC08G02690"/>
</dbReference>
<keyword evidence="3" id="KW-1185">Reference proteome</keyword>
<feature type="region of interest" description="Disordered" evidence="1">
    <location>
        <begin position="36"/>
        <end position="55"/>
    </location>
</feature>
<protein>
    <submittedName>
        <fullName evidence="2">Uncharacterized protein</fullName>
    </submittedName>
</protein>
<feature type="compositionally biased region" description="Polar residues" evidence="1">
    <location>
        <begin position="74"/>
        <end position="89"/>
    </location>
</feature>
<dbReference type="Gramene" id="OPUNC08G02690.1">
    <property type="protein sequence ID" value="OPUNC08G02690.1"/>
    <property type="gene ID" value="OPUNC08G02690"/>
</dbReference>
<reference evidence="2" key="2">
    <citation type="submission" date="2018-05" db="EMBL/GenBank/DDBJ databases">
        <title>OpunRS2 (Oryza punctata Reference Sequence Version 2).</title>
        <authorList>
            <person name="Zhang J."/>
            <person name="Kudrna D."/>
            <person name="Lee S."/>
            <person name="Talag J."/>
            <person name="Welchert J."/>
            <person name="Wing R.A."/>
        </authorList>
    </citation>
    <scope>NUCLEOTIDE SEQUENCE [LARGE SCALE GENOMIC DNA]</scope>
</reference>
<sequence>MGQNSHRLARIRSHVTDKLAESFVGPVPVVRSRISRCSPAGDARSPHVGGGTPARGRQAAIKAGLACAPPGKNVQHSELKQQQNLQNNA</sequence>
<proteinExistence type="predicted"/>
<accession>A0A0E0LR73</accession>
<organism evidence="2">
    <name type="scientific">Oryza punctata</name>
    <name type="common">Red rice</name>
    <dbReference type="NCBI Taxonomy" id="4537"/>
    <lineage>
        <taxon>Eukaryota</taxon>
        <taxon>Viridiplantae</taxon>
        <taxon>Streptophyta</taxon>
        <taxon>Embryophyta</taxon>
        <taxon>Tracheophyta</taxon>
        <taxon>Spermatophyta</taxon>
        <taxon>Magnoliopsida</taxon>
        <taxon>Liliopsida</taxon>
        <taxon>Poales</taxon>
        <taxon>Poaceae</taxon>
        <taxon>BOP clade</taxon>
        <taxon>Oryzoideae</taxon>
        <taxon>Oryzeae</taxon>
        <taxon>Oryzinae</taxon>
        <taxon>Oryza</taxon>
    </lineage>
</organism>
<dbReference type="Proteomes" id="UP000026962">
    <property type="component" value="Chromosome 8"/>
</dbReference>
<reference evidence="2" key="1">
    <citation type="submission" date="2015-04" db="UniProtKB">
        <authorList>
            <consortium name="EnsemblPlants"/>
        </authorList>
    </citation>
    <scope>IDENTIFICATION</scope>
</reference>
<dbReference type="AlphaFoldDB" id="A0A0E0LR73"/>
<evidence type="ECO:0000256" key="1">
    <source>
        <dbReference type="SAM" id="MobiDB-lite"/>
    </source>
</evidence>